<dbReference type="GeneID" id="78372982"/>
<sequence length="192" mass="21442">MRKIEEVLRLSAQGKSVRVISRETGVSRPSVATYLEKAAEHEIGWPLPAGMDVQALEQLLFAAVETPKICARQGCTQILDQQPRGRPARYCSAVCRVTTHRRRKRGPVIAEVHFGSASTRNRSEERSWMVKLRRDNDELIVVIGQSRDGAQRLASRLNTTARPTKAMDATRPVRSGSRVHWMACSPSLTSPK</sequence>
<evidence type="ECO:0000313" key="1">
    <source>
        <dbReference type="EMBL" id="KJE76360.1"/>
    </source>
</evidence>
<dbReference type="EMBL" id="JXUW01000017">
    <property type="protein sequence ID" value="KJE76360.1"/>
    <property type="molecule type" value="Genomic_DNA"/>
</dbReference>
<organism evidence="1 2">
    <name type="scientific">Ferrimicrobium acidiphilum DSM 19497</name>
    <dbReference type="NCBI Taxonomy" id="1121877"/>
    <lineage>
        <taxon>Bacteria</taxon>
        <taxon>Bacillati</taxon>
        <taxon>Actinomycetota</taxon>
        <taxon>Acidimicrobiia</taxon>
        <taxon>Acidimicrobiales</taxon>
        <taxon>Acidimicrobiaceae</taxon>
        <taxon>Ferrimicrobium</taxon>
    </lineage>
</organism>
<dbReference type="STRING" id="1121877.FEAC_18440"/>
<accession>A0A0D8FSV7</accession>
<gene>
    <name evidence="1" type="ORF">FEAC_18440</name>
</gene>
<reference evidence="1 2" key="1">
    <citation type="submission" date="2015-01" db="EMBL/GenBank/DDBJ databases">
        <title>Draft genome of the acidophilic iron oxidizer Ferrimicrobium acidiphilum strain T23.</title>
        <authorList>
            <person name="Poehlein A."/>
            <person name="Eisen S."/>
            <person name="Schloemann M."/>
            <person name="Johnson B.D."/>
            <person name="Daniel R."/>
            <person name="Muehling M."/>
        </authorList>
    </citation>
    <scope>NUCLEOTIDE SEQUENCE [LARGE SCALE GENOMIC DNA]</scope>
    <source>
        <strain evidence="1 2">T23</strain>
    </source>
</reference>
<proteinExistence type="predicted"/>
<evidence type="ECO:0008006" key="3">
    <source>
        <dbReference type="Google" id="ProtNLM"/>
    </source>
</evidence>
<dbReference type="RefSeq" id="WP_052566107.1">
    <property type="nucleotide sequence ID" value="NZ_JXUW01000017.1"/>
</dbReference>
<evidence type="ECO:0000313" key="2">
    <source>
        <dbReference type="Proteomes" id="UP000032336"/>
    </source>
</evidence>
<dbReference type="AlphaFoldDB" id="A0A0D8FSV7"/>
<keyword evidence="2" id="KW-1185">Reference proteome</keyword>
<dbReference type="Proteomes" id="UP000032336">
    <property type="component" value="Unassembled WGS sequence"/>
</dbReference>
<protein>
    <recommendedName>
        <fullName evidence="3">HTH IS408-type domain-containing protein</fullName>
    </recommendedName>
</protein>
<dbReference type="Gene3D" id="1.10.10.60">
    <property type="entry name" value="Homeodomain-like"/>
    <property type="match status" value="1"/>
</dbReference>
<comment type="caution">
    <text evidence="1">The sequence shown here is derived from an EMBL/GenBank/DDBJ whole genome shotgun (WGS) entry which is preliminary data.</text>
</comment>
<name>A0A0D8FSV7_9ACTN</name>